<dbReference type="Proteomes" id="UP000053232">
    <property type="component" value="Unassembled WGS sequence"/>
</dbReference>
<dbReference type="EMBL" id="ARYC01023011">
    <property type="protein sequence ID" value="KEJ82397.1"/>
    <property type="molecule type" value="Genomic_DNA"/>
</dbReference>
<evidence type="ECO:0000313" key="2">
    <source>
        <dbReference type="Proteomes" id="UP000053232"/>
    </source>
</evidence>
<gene>
    <name evidence="1" type="ORF">OXYTRIMIC_549</name>
</gene>
<name>A0A073IAF3_9SPIT</name>
<accession>A0A073IAF3</accession>
<evidence type="ECO:0000313" key="1">
    <source>
        <dbReference type="EMBL" id="KEJ82397.1"/>
    </source>
</evidence>
<keyword evidence="2" id="KW-1185">Reference proteome</keyword>
<organism evidence="1 2">
    <name type="scientific">Oxytricha trifallax</name>
    <dbReference type="NCBI Taxonomy" id="1172189"/>
    <lineage>
        <taxon>Eukaryota</taxon>
        <taxon>Sar</taxon>
        <taxon>Alveolata</taxon>
        <taxon>Ciliophora</taxon>
        <taxon>Intramacronucleata</taxon>
        <taxon>Spirotrichea</taxon>
        <taxon>Stichotrichia</taxon>
        <taxon>Sporadotrichida</taxon>
        <taxon>Oxytrichidae</taxon>
        <taxon>Oxytrichinae</taxon>
        <taxon>Oxytricha</taxon>
    </lineage>
</organism>
<protein>
    <submittedName>
        <fullName evidence="1">Uncharacterized protein</fullName>
    </submittedName>
</protein>
<sequence length="98" mass="10723">MMCFYAEVVLRLQVTALNGDLPQTVIQSRITRNTLPVLVASSSDNIGQVPPVGSPLGMEAGEEQSEDIDVCILDYQTFTIVNIAWLPQRISGLSSMIR</sequence>
<proteinExistence type="predicted"/>
<dbReference type="AlphaFoldDB" id="A0A073IAF3"/>
<reference evidence="2" key="1">
    <citation type="journal article" date="2014" name="Cell">
        <title>The Architecture of a Scrambled Genome Reveals Massive Levels of Genomic Rearrangement during Development.</title>
        <authorList>
            <person name="Chen X."/>
            <person name="Bracht J.R."/>
            <person name="Goldman A.D."/>
            <person name="Dolzhenko E."/>
            <person name="Clay D.M."/>
            <person name="Swart E.C."/>
            <person name="Perlman D.H."/>
            <person name="Doak T.G."/>
            <person name="Stuart A."/>
            <person name="Amemiya C.T."/>
            <person name="Sebra R.P."/>
            <person name="Landweber L.F."/>
        </authorList>
    </citation>
    <scope>NUCLEOTIDE SEQUENCE [LARGE SCALE GENOMIC DNA]</scope>
    <source>
        <strain evidence="2">JRB310</strain>
    </source>
</reference>
<comment type="caution">
    <text evidence="1">The sequence shown here is derived from an EMBL/GenBank/DDBJ whole genome shotgun (WGS) entry which is preliminary data.</text>
</comment>